<dbReference type="AlphaFoldDB" id="A0AAU8A3Y3"/>
<sequence length="266" mass="30086">MLKWALLVLGLGLAYWWLIAKKKSKAQTADKKIRQGETPLTSSQRMISCSYCDLHLPESDALPQDGRYYCCTEHRDSISQKGWWGKAQWCASTNFDERPEDIAINLAVIHHISLPPGEFGGRNIVDFFQNNLDPKAHPYFEQIANQKVSSHFLIDRRGKTTQFVSLYKRAWHAGVSQFCGREKCNDFSIGIELEGDGDTPFTNEQYASLAEVTGVLLKKYPDLQFAGHSDIAPERKTDPGPSFDWVRLTKIAKLSEEKLPFGSASR</sequence>
<evidence type="ECO:0000256" key="10">
    <source>
        <dbReference type="ARBA" id="ARBA00023316"/>
    </source>
</evidence>
<gene>
    <name evidence="14" type="primary">ampD</name>
    <name evidence="14" type="ORF">NKE59_01025</name>
</gene>
<dbReference type="InterPro" id="IPR051206">
    <property type="entry name" value="NAMLAA_amidase_2"/>
</dbReference>
<evidence type="ECO:0000256" key="4">
    <source>
        <dbReference type="ARBA" id="ARBA00007553"/>
    </source>
</evidence>
<evidence type="ECO:0000259" key="13">
    <source>
        <dbReference type="SMART" id="SM00644"/>
    </source>
</evidence>
<dbReference type="GO" id="GO:0008745">
    <property type="term" value="F:N-acetylmuramoyl-L-alanine amidase activity"/>
    <property type="evidence" value="ECO:0007669"/>
    <property type="project" value="UniProtKB-EC"/>
</dbReference>
<evidence type="ECO:0000256" key="12">
    <source>
        <dbReference type="ARBA" id="ARBA00042615"/>
    </source>
</evidence>
<dbReference type="PANTHER" id="PTHR30417:SF4">
    <property type="entry name" value="1,6-ANHYDRO-N-ACETYLMURAMYL-L-ALANINE AMIDASE AMPD"/>
    <property type="match status" value="1"/>
</dbReference>
<dbReference type="GO" id="GO:0005737">
    <property type="term" value="C:cytoplasm"/>
    <property type="evidence" value="ECO:0007669"/>
    <property type="project" value="UniProtKB-SubCell"/>
</dbReference>
<dbReference type="EC" id="3.5.1.28" evidence="5"/>
<dbReference type="NCBIfam" id="NF008758">
    <property type="entry name" value="PRK11789.1"/>
    <property type="match status" value="1"/>
</dbReference>
<evidence type="ECO:0000256" key="8">
    <source>
        <dbReference type="ARBA" id="ARBA00022801"/>
    </source>
</evidence>
<dbReference type="Pfam" id="PF01510">
    <property type="entry name" value="Amidase_2"/>
    <property type="match status" value="1"/>
</dbReference>
<dbReference type="InterPro" id="IPR036505">
    <property type="entry name" value="Amidase/PGRP_sf"/>
</dbReference>
<evidence type="ECO:0000256" key="11">
    <source>
        <dbReference type="ARBA" id="ARBA00039257"/>
    </source>
</evidence>
<feature type="domain" description="N-acetylmuramoyl-L-alanine amidase" evidence="13">
    <location>
        <begin position="92"/>
        <end position="240"/>
    </location>
</feature>
<accession>A0AAU8A3Y3</accession>
<dbReference type="EMBL" id="CP099959">
    <property type="protein sequence ID" value="XCC57902.1"/>
    <property type="molecule type" value="Genomic_DNA"/>
</dbReference>
<dbReference type="GO" id="GO:0046872">
    <property type="term" value="F:metal ion binding"/>
    <property type="evidence" value="ECO:0007669"/>
    <property type="project" value="UniProtKB-KW"/>
</dbReference>
<evidence type="ECO:0000256" key="7">
    <source>
        <dbReference type="ARBA" id="ARBA00022723"/>
    </source>
</evidence>
<evidence type="ECO:0000256" key="9">
    <source>
        <dbReference type="ARBA" id="ARBA00022833"/>
    </source>
</evidence>
<dbReference type="SMART" id="SM00644">
    <property type="entry name" value="Ami_2"/>
    <property type="match status" value="1"/>
</dbReference>
<proteinExistence type="inferred from homology"/>
<dbReference type="Gene3D" id="3.40.80.10">
    <property type="entry name" value="Peptidoglycan recognition protein-like"/>
    <property type="match status" value="1"/>
</dbReference>
<reference evidence="14" key="1">
    <citation type="submission" date="2022-06" db="EMBL/GenBank/DDBJ databases">
        <title>New Polynucleobacter species.</title>
        <authorList>
            <person name="Hahn M.W."/>
        </authorList>
    </citation>
    <scope>NUCLEOTIDE SEQUENCE</scope>
    <source>
        <strain evidence="14">UK-FUSCHL-C3</strain>
    </source>
</reference>
<evidence type="ECO:0000256" key="5">
    <source>
        <dbReference type="ARBA" id="ARBA00011901"/>
    </source>
</evidence>
<comment type="similarity">
    <text evidence="4">Belongs to the N-acetylmuramoyl-L-alanine amidase 2 family.</text>
</comment>
<keyword evidence="9" id="KW-0862">Zinc</keyword>
<dbReference type="SUPFAM" id="SSF55846">
    <property type="entry name" value="N-acetylmuramoyl-L-alanine amidase-like"/>
    <property type="match status" value="1"/>
</dbReference>
<dbReference type="InterPro" id="IPR002502">
    <property type="entry name" value="Amidase_domain"/>
</dbReference>
<keyword evidence="6" id="KW-0963">Cytoplasm</keyword>
<evidence type="ECO:0000256" key="1">
    <source>
        <dbReference type="ARBA" id="ARBA00001561"/>
    </source>
</evidence>
<dbReference type="PANTHER" id="PTHR30417">
    <property type="entry name" value="N-ACETYLMURAMOYL-L-ALANINE AMIDASE AMID"/>
    <property type="match status" value="1"/>
</dbReference>
<evidence type="ECO:0000256" key="2">
    <source>
        <dbReference type="ARBA" id="ARBA00001947"/>
    </source>
</evidence>
<dbReference type="InterPro" id="IPR049708">
    <property type="entry name" value="PP0621-like"/>
</dbReference>
<organism evidence="14">
    <name type="scientific">Polynucleobacter sp. UK-FUSCHL-C3</name>
    <dbReference type="NCBI Taxonomy" id="2955208"/>
    <lineage>
        <taxon>Bacteria</taxon>
        <taxon>Pseudomonadati</taxon>
        <taxon>Pseudomonadota</taxon>
        <taxon>Betaproteobacteria</taxon>
        <taxon>Burkholderiales</taxon>
        <taxon>Burkholderiaceae</taxon>
        <taxon>Polynucleobacter</taxon>
    </lineage>
</organism>
<dbReference type="GO" id="GO:0071555">
    <property type="term" value="P:cell wall organization"/>
    <property type="evidence" value="ECO:0007669"/>
    <property type="project" value="UniProtKB-KW"/>
</dbReference>
<comment type="cofactor">
    <cofactor evidence="2">
        <name>Zn(2+)</name>
        <dbReference type="ChEBI" id="CHEBI:29105"/>
    </cofactor>
</comment>
<comment type="catalytic activity">
    <reaction evidence="1">
        <text>Hydrolyzes the link between N-acetylmuramoyl residues and L-amino acid residues in certain cell-wall glycopeptides.</text>
        <dbReference type="EC" id="3.5.1.28"/>
    </reaction>
</comment>
<dbReference type="RefSeq" id="WP_353439020.1">
    <property type="nucleotide sequence ID" value="NZ_CP099959.1"/>
</dbReference>
<protein>
    <recommendedName>
        <fullName evidence="11">1,6-anhydro-N-acetylmuramyl-L-alanine amidase AmpD</fullName>
        <ecNumber evidence="5">3.5.1.28</ecNumber>
    </recommendedName>
    <alternativeName>
        <fullName evidence="12">N-acetylmuramoyl-L-alanine amidase</fullName>
    </alternativeName>
</protein>
<keyword evidence="7" id="KW-0479">Metal-binding</keyword>
<dbReference type="NCBIfam" id="NF041023">
    <property type="entry name" value="PP0621_fam"/>
    <property type="match status" value="1"/>
</dbReference>
<keyword evidence="10" id="KW-0961">Cell wall biogenesis/degradation</keyword>
<keyword evidence="8 14" id="KW-0378">Hydrolase</keyword>
<name>A0AAU8A3Y3_9BURK</name>
<dbReference type="CDD" id="cd06583">
    <property type="entry name" value="PGRP"/>
    <property type="match status" value="1"/>
</dbReference>
<dbReference type="GO" id="GO:0009253">
    <property type="term" value="P:peptidoglycan catabolic process"/>
    <property type="evidence" value="ECO:0007669"/>
    <property type="project" value="InterPro"/>
</dbReference>
<comment type="subcellular location">
    <subcellularLocation>
        <location evidence="3">Cytoplasm</location>
    </subcellularLocation>
</comment>
<evidence type="ECO:0000313" key="14">
    <source>
        <dbReference type="EMBL" id="XCC57902.1"/>
    </source>
</evidence>
<evidence type="ECO:0000256" key="6">
    <source>
        <dbReference type="ARBA" id="ARBA00022490"/>
    </source>
</evidence>
<dbReference type="GO" id="GO:0009254">
    <property type="term" value="P:peptidoglycan turnover"/>
    <property type="evidence" value="ECO:0007669"/>
    <property type="project" value="TreeGrafter"/>
</dbReference>
<evidence type="ECO:0000256" key="3">
    <source>
        <dbReference type="ARBA" id="ARBA00004496"/>
    </source>
</evidence>